<dbReference type="PROSITE" id="PS51755">
    <property type="entry name" value="OMPR_PHOB"/>
    <property type="match status" value="1"/>
</dbReference>
<dbReference type="Gene3D" id="6.10.250.690">
    <property type="match status" value="1"/>
</dbReference>
<protein>
    <submittedName>
        <fullName evidence="10">Response regulator transcription factor</fullName>
    </submittedName>
</protein>
<evidence type="ECO:0000259" key="8">
    <source>
        <dbReference type="PROSITE" id="PS50110"/>
    </source>
</evidence>
<keyword evidence="5" id="KW-0804">Transcription</keyword>
<keyword evidence="2" id="KW-0902">Two-component regulatory system</keyword>
<dbReference type="Gene3D" id="1.10.10.10">
    <property type="entry name" value="Winged helix-like DNA-binding domain superfamily/Winged helix DNA-binding domain"/>
    <property type="match status" value="1"/>
</dbReference>
<dbReference type="SUPFAM" id="SSF52172">
    <property type="entry name" value="CheY-like"/>
    <property type="match status" value="1"/>
</dbReference>
<evidence type="ECO:0000256" key="1">
    <source>
        <dbReference type="ARBA" id="ARBA00022553"/>
    </source>
</evidence>
<evidence type="ECO:0000313" key="11">
    <source>
        <dbReference type="Proteomes" id="UP000809621"/>
    </source>
</evidence>
<dbReference type="InterPro" id="IPR039420">
    <property type="entry name" value="WalR-like"/>
</dbReference>
<dbReference type="InterPro" id="IPR001789">
    <property type="entry name" value="Sig_transdc_resp-reg_receiver"/>
</dbReference>
<feature type="domain" description="Response regulatory" evidence="8">
    <location>
        <begin position="4"/>
        <end position="118"/>
    </location>
</feature>
<dbReference type="SUPFAM" id="SSF46894">
    <property type="entry name" value="C-terminal effector domain of the bipartite response regulators"/>
    <property type="match status" value="1"/>
</dbReference>
<dbReference type="EMBL" id="JAFEUM010000002">
    <property type="protein sequence ID" value="MBM7036373.1"/>
    <property type="molecule type" value="Genomic_DNA"/>
</dbReference>
<name>A0ABS2HFP7_9VIBR</name>
<dbReference type="Proteomes" id="UP000809621">
    <property type="component" value="Unassembled WGS sequence"/>
</dbReference>
<feature type="modified residue" description="4-aspartylphosphate" evidence="6">
    <location>
        <position position="54"/>
    </location>
</feature>
<comment type="caution">
    <text evidence="10">The sequence shown here is derived from an EMBL/GenBank/DDBJ whole genome shotgun (WGS) entry which is preliminary data.</text>
</comment>
<reference evidence="10 11" key="1">
    <citation type="submission" date="2021-02" db="EMBL/GenBank/DDBJ databases">
        <authorList>
            <person name="Park J.-S."/>
        </authorList>
    </citation>
    <scope>NUCLEOTIDE SEQUENCE [LARGE SCALE GENOMIC DNA]</scope>
    <source>
        <strain evidence="10 11">188UL20-2</strain>
    </source>
</reference>
<dbReference type="PANTHER" id="PTHR48111:SF4">
    <property type="entry name" value="DNA-BINDING DUAL TRANSCRIPTIONAL REGULATOR OMPR"/>
    <property type="match status" value="1"/>
</dbReference>
<evidence type="ECO:0000259" key="9">
    <source>
        <dbReference type="PROSITE" id="PS51755"/>
    </source>
</evidence>
<sequence length="241" mass="27271">MTNRILVVDDDQEIGVLLKEYFEQAGYHLDVAEDGDALEAYWASHSEPDLVLLDVMLPGDDGFELCRKLRARSNVPIIMLTAVSDEMDQIVGLELGADDYVAKPFNPRQLMARVKALLRRTKTSRDAGHEGPPSFYYFGDWKLETLSHRLIHQVDQTIVDLSGSDFALLLLFLQHPNQVLDKDTITRQTKGRESLPFERGLDVQLSRLRQRLGSSEETPVYIKTIRGNGYLFTAPVDAQHS</sequence>
<dbReference type="Pfam" id="PF00072">
    <property type="entry name" value="Response_reg"/>
    <property type="match status" value="1"/>
</dbReference>
<dbReference type="Pfam" id="PF00486">
    <property type="entry name" value="Trans_reg_C"/>
    <property type="match status" value="1"/>
</dbReference>
<feature type="DNA-binding region" description="OmpR/PhoB-type" evidence="7">
    <location>
        <begin position="133"/>
        <end position="234"/>
    </location>
</feature>
<dbReference type="SMART" id="SM00862">
    <property type="entry name" value="Trans_reg_C"/>
    <property type="match status" value="1"/>
</dbReference>
<proteinExistence type="predicted"/>
<dbReference type="InterPro" id="IPR001867">
    <property type="entry name" value="OmpR/PhoB-type_DNA-bd"/>
</dbReference>
<keyword evidence="3" id="KW-0805">Transcription regulation</keyword>
<dbReference type="CDD" id="cd00383">
    <property type="entry name" value="trans_reg_C"/>
    <property type="match status" value="1"/>
</dbReference>
<dbReference type="RefSeq" id="WP_205157940.1">
    <property type="nucleotide sequence ID" value="NZ_JAFEUM010000002.1"/>
</dbReference>
<evidence type="ECO:0000256" key="4">
    <source>
        <dbReference type="ARBA" id="ARBA00023125"/>
    </source>
</evidence>
<evidence type="ECO:0000256" key="5">
    <source>
        <dbReference type="ARBA" id="ARBA00023163"/>
    </source>
</evidence>
<accession>A0ABS2HFP7</accession>
<keyword evidence="4 7" id="KW-0238">DNA-binding</keyword>
<keyword evidence="11" id="KW-1185">Reference proteome</keyword>
<evidence type="ECO:0000256" key="3">
    <source>
        <dbReference type="ARBA" id="ARBA00023015"/>
    </source>
</evidence>
<dbReference type="Gene3D" id="3.40.50.2300">
    <property type="match status" value="1"/>
</dbReference>
<evidence type="ECO:0000256" key="7">
    <source>
        <dbReference type="PROSITE-ProRule" id="PRU01091"/>
    </source>
</evidence>
<dbReference type="InterPro" id="IPR016032">
    <property type="entry name" value="Sig_transdc_resp-reg_C-effctor"/>
</dbReference>
<gene>
    <name evidence="10" type="ORF">JQC93_08085</name>
</gene>
<dbReference type="InterPro" id="IPR036388">
    <property type="entry name" value="WH-like_DNA-bd_sf"/>
</dbReference>
<keyword evidence="1 6" id="KW-0597">Phosphoprotein</keyword>
<evidence type="ECO:0000256" key="2">
    <source>
        <dbReference type="ARBA" id="ARBA00023012"/>
    </source>
</evidence>
<evidence type="ECO:0000256" key="6">
    <source>
        <dbReference type="PROSITE-ProRule" id="PRU00169"/>
    </source>
</evidence>
<dbReference type="SMART" id="SM00448">
    <property type="entry name" value="REC"/>
    <property type="match status" value="1"/>
</dbReference>
<dbReference type="InterPro" id="IPR011006">
    <property type="entry name" value="CheY-like_superfamily"/>
</dbReference>
<evidence type="ECO:0000313" key="10">
    <source>
        <dbReference type="EMBL" id="MBM7036373.1"/>
    </source>
</evidence>
<dbReference type="PROSITE" id="PS50110">
    <property type="entry name" value="RESPONSE_REGULATORY"/>
    <property type="match status" value="1"/>
</dbReference>
<organism evidence="10 11">
    <name type="scientific">Vibrio ulleungensis</name>
    <dbReference type="NCBI Taxonomy" id="2807619"/>
    <lineage>
        <taxon>Bacteria</taxon>
        <taxon>Pseudomonadati</taxon>
        <taxon>Pseudomonadota</taxon>
        <taxon>Gammaproteobacteria</taxon>
        <taxon>Vibrionales</taxon>
        <taxon>Vibrionaceae</taxon>
        <taxon>Vibrio</taxon>
    </lineage>
</organism>
<dbReference type="PANTHER" id="PTHR48111">
    <property type="entry name" value="REGULATOR OF RPOS"/>
    <property type="match status" value="1"/>
</dbReference>
<feature type="domain" description="OmpR/PhoB-type" evidence="9">
    <location>
        <begin position="133"/>
        <end position="234"/>
    </location>
</feature>